<comment type="caution">
    <text evidence="1">The sequence shown here is derived from an EMBL/GenBank/DDBJ whole genome shotgun (WGS) entry which is preliminary data.</text>
</comment>
<reference evidence="1 2" key="1">
    <citation type="submission" date="2024-02" db="EMBL/GenBank/DDBJ databases">
        <title>Marinospirillum sp. MEB 164 isolated from Lonar lake sediment.</title>
        <authorList>
            <person name="Joshi A."/>
            <person name="Thite S."/>
        </authorList>
    </citation>
    <scope>NUCLEOTIDE SEQUENCE [LARGE SCALE GENOMIC DNA]</scope>
    <source>
        <strain evidence="1 2">MEB164</strain>
    </source>
</reference>
<evidence type="ECO:0000313" key="2">
    <source>
        <dbReference type="Proteomes" id="UP001621714"/>
    </source>
</evidence>
<dbReference type="InterPro" id="IPR009659">
    <property type="entry name" value="DUF1249"/>
</dbReference>
<evidence type="ECO:0000313" key="1">
    <source>
        <dbReference type="EMBL" id="MFK7159855.1"/>
    </source>
</evidence>
<accession>A0ABW8PU86</accession>
<sequence>MTQPNRRTLKALQDLAAYNYVLLHKLLHGQTQTQWQLILGSASAPTRLEGRCLENTRWTQLIQLTWSVATEEAQPWLIDQQMLVRYYQDVHLAEVIAYQRQQVREGRYTYPNAQMYHPDEKRQINQLLREWLHEALQTGYPALSTPA</sequence>
<dbReference type="RefSeq" id="WP_405336749.1">
    <property type="nucleotide sequence ID" value="NZ_JBANFI010000001.1"/>
</dbReference>
<gene>
    <name evidence="1" type="ORF">V6U78_02230</name>
</gene>
<dbReference type="PANTHER" id="PTHR38774:SF1">
    <property type="entry name" value="CYTOPLASMIC PROTEIN"/>
    <property type="match status" value="1"/>
</dbReference>
<name>A0ABW8PU86_9GAMM</name>
<protein>
    <submittedName>
        <fullName evidence="1">DUF1249 domain-containing protein</fullName>
    </submittedName>
</protein>
<dbReference type="PANTHER" id="PTHR38774">
    <property type="entry name" value="CYTOPLASMIC PROTEIN-RELATED"/>
    <property type="match status" value="1"/>
</dbReference>
<proteinExistence type="predicted"/>
<dbReference type="EMBL" id="JBANFI010000001">
    <property type="protein sequence ID" value="MFK7159855.1"/>
    <property type="molecule type" value="Genomic_DNA"/>
</dbReference>
<dbReference type="Pfam" id="PF06853">
    <property type="entry name" value="DUF1249"/>
    <property type="match status" value="1"/>
</dbReference>
<organism evidence="1 2">
    <name type="scientific">Marinospirillum alkalitolerans</name>
    <dbReference type="NCBI Taxonomy" id="3123374"/>
    <lineage>
        <taxon>Bacteria</taxon>
        <taxon>Pseudomonadati</taxon>
        <taxon>Pseudomonadota</taxon>
        <taxon>Gammaproteobacteria</taxon>
        <taxon>Oceanospirillales</taxon>
        <taxon>Oceanospirillaceae</taxon>
        <taxon>Marinospirillum</taxon>
    </lineage>
</organism>
<dbReference type="Proteomes" id="UP001621714">
    <property type="component" value="Unassembled WGS sequence"/>
</dbReference>
<keyword evidence="2" id="KW-1185">Reference proteome</keyword>